<dbReference type="RefSeq" id="WP_290255648.1">
    <property type="nucleotide sequence ID" value="NZ_JAUGQQ010000045.1"/>
</dbReference>
<organism evidence="1 2">
    <name type="scientific">Aequorivita aurantiaca</name>
    <dbReference type="NCBI Taxonomy" id="3053356"/>
    <lineage>
        <taxon>Bacteria</taxon>
        <taxon>Pseudomonadati</taxon>
        <taxon>Bacteroidota</taxon>
        <taxon>Flavobacteriia</taxon>
        <taxon>Flavobacteriales</taxon>
        <taxon>Flavobacteriaceae</taxon>
        <taxon>Aequorivita</taxon>
    </lineage>
</organism>
<dbReference type="EMBL" id="JAUGQQ010000045">
    <property type="protein sequence ID" value="MDN3725564.1"/>
    <property type="molecule type" value="Genomic_DNA"/>
</dbReference>
<feature type="non-terminal residue" evidence="1">
    <location>
        <position position="125"/>
    </location>
</feature>
<reference evidence="1 2" key="1">
    <citation type="submission" date="2023-06" db="EMBL/GenBank/DDBJ databases">
        <authorList>
            <person name="Ye Y.-Q."/>
            <person name="Du Z.-J."/>
        </authorList>
    </citation>
    <scope>NUCLEOTIDE SEQUENCE [LARGE SCALE GENOMIC DNA]</scope>
    <source>
        <strain evidence="1 2">SDUM287046</strain>
    </source>
</reference>
<sequence length="125" mass="12977">FGFDAWSVELDIADVNLPGQVGAATTYWIGLSLEPTDGSNTFWEFSSAGVIGFGLSYNDGTGFITEPANEGVYTFAGTCSPIGGGGNPCDTTALSNAFENGKSFTKNLGRITANDLTVADGEDML</sequence>
<protein>
    <submittedName>
        <fullName evidence="1">Uncharacterized protein</fullName>
    </submittedName>
</protein>
<gene>
    <name evidence="1" type="ORF">QRD02_14355</name>
</gene>
<name>A0ABT8DL62_9FLAO</name>
<feature type="non-terminal residue" evidence="1">
    <location>
        <position position="1"/>
    </location>
</feature>
<dbReference type="Proteomes" id="UP001244787">
    <property type="component" value="Unassembled WGS sequence"/>
</dbReference>
<evidence type="ECO:0000313" key="2">
    <source>
        <dbReference type="Proteomes" id="UP001244787"/>
    </source>
</evidence>
<proteinExistence type="predicted"/>
<accession>A0ABT8DL62</accession>
<keyword evidence="2" id="KW-1185">Reference proteome</keyword>
<comment type="caution">
    <text evidence="1">The sequence shown here is derived from an EMBL/GenBank/DDBJ whole genome shotgun (WGS) entry which is preliminary data.</text>
</comment>
<evidence type="ECO:0000313" key="1">
    <source>
        <dbReference type="EMBL" id="MDN3725564.1"/>
    </source>
</evidence>